<evidence type="ECO:0000256" key="4">
    <source>
        <dbReference type="ARBA" id="ARBA00022691"/>
    </source>
</evidence>
<dbReference type="PROSITE" id="PS51918">
    <property type="entry name" value="RADICAL_SAM"/>
    <property type="match status" value="1"/>
</dbReference>
<dbReference type="PANTHER" id="PTHR11918:SF45">
    <property type="entry name" value="THREONYLCARBAMOYLADENOSINE TRNA METHYLTHIOTRANSFERASE"/>
    <property type="match status" value="1"/>
</dbReference>
<keyword evidence="9" id="KW-1185">Reference proteome</keyword>
<evidence type="ECO:0000256" key="6">
    <source>
        <dbReference type="ARBA" id="ARBA00023004"/>
    </source>
</evidence>
<keyword evidence="3 8" id="KW-0808">Transferase</keyword>
<dbReference type="InterPro" id="IPR023404">
    <property type="entry name" value="rSAM_horseshoe"/>
</dbReference>
<dbReference type="OrthoDB" id="9805215at2"/>
<dbReference type="Pfam" id="PF00919">
    <property type="entry name" value="UPF0004"/>
    <property type="match status" value="1"/>
</dbReference>
<evidence type="ECO:0000313" key="8">
    <source>
        <dbReference type="EMBL" id="AWV90615.1"/>
    </source>
</evidence>
<dbReference type="SFLD" id="SFLDS00029">
    <property type="entry name" value="Radical_SAM"/>
    <property type="match status" value="1"/>
</dbReference>
<keyword evidence="2" id="KW-0004">4Fe-4S</keyword>
<dbReference type="InterPro" id="IPR020612">
    <property type="entry name" value="Methylthiotransferase_CS"/>
</dbReference>
<dbReference type="EMBL" id="CP030032">
    <property type="protein sequence ID" value="AWV90615.1"/>
    <property type="molecule type" value="Genomic_DNA"/>
</dbReference>
<evidence type="ECO:0000256" key="3">
    <source>
        <dbReference type="ARBA" id="ARBA00022679"/>
    </source>
</evidence>
<dbReference type="SFLD" id="SFLDG01082">
    <property type="entry name" value="B12-binding_domain_containing"/>
    <property type="match status" value="1"/>
</dbReference>
<dbReference type="InterPro" id="IPR007197">
    <property type="entry name" value="rSAM"/>
</dbReference>
<keyword evidence="7" id="KW-0411">Iron-sulfur</keyword>
<dbReference type="Gene3D" id="3.40.50.12160">
    <property type="entry name" value="Methylthiotransferase, N-terminal domain"/>
    <property type="match status" value="1"/>
</dbReference>
<name>A0A2Z4FPE5_9DELT</name>
<proteinExistence type="predicted"/>
<dbReference type="PROSITE" id="PS01278">
    <property type="entry name" value="MTTASE_RADICAL"/>
    <property type="match status" value="1"/>
</dbReference>
<dbReference type="PROSITE" id="PS51449">
    <property type="entry name" value="MTTASE_N"/>
    <property type="match status" value="1"/>
</dbReference>
<dbReference type="GO" id="GO:0051539">
    <property type="term" value="F:4 iron, 4 sulfur cluster binding"/>
    <property type="evidence" value="ECO:0007669"/>
    <property type="project" value="UniProtKB-KW"/>
</dbReference>
<dbReference type="GO" id="GO:0035598">
    <property type="term" value="F:tRNA (N(6)-L-threonylcarbamoyladenosine(37)-C(2))-methylthiotransferase activity"/>
    <property type="evidence" value="ECO:0007669"/>
    <property type="project" value="TreeGrafter"/>
</dbReference>
<dbReference type="AlphaFoldDB" id="A0A2Z4FPE5"/>
<dbReference type="InterPro" id="IPR013848">
    <property type="entry name" value="Methylthiotransferase_N"/>
</dbReference>
<evidence type="ECO:0000256" key="5">
    <source>
        <dbReference type="ARBA" id="ARBA00022723"/>
    </source>
</evidence>
<evidence type="ECO:0000256" key="2">
    <source>
        <dbReference type="ARBA" id="ARBA00022485"/>
    </source>
</evidence>
<keyword evidence="4" id="KW-0949">S-adenosyl-L-methionine</keyword>
<keyword evidence="6" id="KW-0408">Iron</keyword>
<dbReference type="SUPFAM" id="SSF102114">
    <property type="entry name" value="Radical SAM enzymes"/>
    <property type="match status" value="1"/>
</dbReference>
<dbReference type="SMART" id="SM00729">
    <property type="entry name" value="Elp3"/>
    <property type="match status" value="1"/>
</dbReference>
<accession>A0A2Z4FPE5</accession>
<evidence type="ECO:0000256" key="7">
    <source>
        <dbReference type="ARBA" id="ARBA00023014"/>
    </source>
</evidence>
<organism evidence="8 9">
    <name type="scientific">Bradymonas sediminis</name>
    <dbReference type="NCBI Taxonomy" id="1548548"/>
    <lineage>
        <taxon>Bacteria</taxon>
        <taxon>Deltaproteobacteria</taxon>
        <taxon>Bradymonadales</taxon>
        <taxon>Bradymonadaceae</taxon>
        <taxon>Bradymonas</taxon>
    </lineage>
</organism>
<dbReference type="KEGG" id="bsed:DN745_15295"/>
<dbReference type="Proteomes" id="UP000249799">
    <property type="component" value="Chromosome"/>
</dbReference>
<keyword evidence="5" id="KW-0479">Metal-binding</keyword>
<dbReference type="InterPro" id="IPR006638">
    <property type="entry name" value="Elp3/MiaA/NifB-like_rSAM"/>
</dbReference>
<evidence type="ECO:0000256" key="1">
    <source>
        <dbReference type="ARBA" id="ARBA00001966"/>
    </source>
</evidence>
<comment type="cofactor">
    <cofactor evidence="1">
        <name>[4Fe-4S] cluster</name>
        <dbReference type="ChEBI" id="CHEBI:49883"/>
    </cofactor>
</comment>
<dbReference type="InterPro" id="IPR038135">
    <property type="entry name" value="Methylthiotransferase_N_sf"/>
</dbReference>
<dbReference type="PANTHER" id="PTHR11918">
    <property type="entry name" value="RADICAL SAM PROTEINS"/>
    <property type="match status" value="1"/>
</dbReference>
<gene>
    <name evidence="8" type="ORF">DN745_15295</name>
</gene>
<evidence type="ECO:0000313" key="9">
    <source>
        <dbReference type="Proteomes" id="UP000249799"/>
    </source>
</evidence>
<dbReference type="CDD" id="cd01335">
    <property type="entry name" value="Radical_SAM"/>
    <property type="match status" value="1"/>
</dbReference>
<dbReference type="GO" id="GO:0046872">
    <property type="term" value="F:metal ion binding"/>
    <property type="evidence" value="ECO:0007669"/>
    <property type="project" value="UniProtKB-KW"/>
</dbReference>
<reference evidence="8 9" key="1">
    <citation type="submission" date="2018-06" db="EMBL/GenBank/DDBJ databases">
        <title>Lujinxingia sediminis gen. nov. sp. nov., a new facultative anaerobic member of the class Deltaproteobacteria, and proposal of Lujinxingaceae fam. nov.</title>
        <authorList>
            <person name="Guo L.-Y."/>
            <person name="Li C.-M."/>
            <person name="Wang S."/>
            <person name="Du Z.-J."/>
        </authorList>
    </citation>
    <scope>NUCLEOTIDE SEQUENCE [LARGE SCALE GENOMIC DNA]</scope>
    <source>
        <strain evidence="8 9">FA350</strain>
    </source>
</reference>
<dbReference type="InterPro" id="IPR005839">
    <property type="entry name" value="Methylthiotransferase"/>
</dbReference>
<dbReference type="NCBIfam" id="TIGR00089">
    <property type="entry name" value="MiaB/RimO family radical SAM methylthiotransferase"/>
    <property type="match status" value="1"/>
</dbReference>
<sequence>MKIHFVTHGCKANQYDSERFRQELEARGAQSVDDPAEADAYVINTCTVTNNADAAARKAIRRLKRDNPDAQIIVAGCSAALHFDAYQGMEQVTGVVKGHDAVEVAGMLAPVSPLIDIHEEPIGGLLLKRNERGTRGWMKIQDGCNRRCSFCATKLARGKSRSRGEDAIIAEARQLAEFHREIVFTGIHIGHYGIDMEEPKSHTFSLLIQRLLDEVPGVRFRMGSIEATEIDDLMLDLLAESDGRLVPHLHVPMQAGSNAVLRNMRRWHTREQYRDRLLEITERLPYLGLGADVIVGFPGETDEDFADTVDLVETLPFTYLHVFPYSERDGTVAAEMDGKIHGDVKAARSQHLRDLAQAKGMAYQRERVGQAAEIVVEDNDYGVTEDYLRVRLVGNPAERIGDLVYAPLQMDGEQMIARV</sequence>
<dbReference type="InterPro" id="IPR058240">
    <property type="entry name" value="rSAM_sf"/>
</dbReference>
<protein>
    <submittedName>
        <fullName evidence="8">tRNA (N(6)-L-threonylcarbamoyladenosine(37)-C(2))-methylthiotransferase MtaB</fullName>
    </submittedName>
</protein>
<dbReference type="RefSeq" id="WP_111336162.1">
    <property type="nucleotide sequence ID" value="NZ_CP030032.1"/>
</dbReference>
<dbReference type="Pfam" id="PF04055">
    <property type="entry name" value="Radical_SAM"/>
    <property type="match status" value="1"/>
</dbReference>
<dbReference type="Gene3D" id="3.80.30.20">
    <property type="entry name" value="tm_1862 like domain"/>
    <property type="match status" value="1"/>
</dbReference>